<feature type="domain" description="Reverse transcriptase" evidence="1">
    <location>
        <begin position="191"/>
        <end position="396"/>
    </location>
</feature>
<accession>A0A2K3PRL4</accession>
<dbReference type="ExpressionAtlas" id="A0A2K3PRL4">
    <property type="expression patterns" value="baseline"/>
</dbReference>
<sequence>MRFKQEVLECSQEMERLRGCHDRSNSGRFREIHEKHARLLVQEEVYWKQRAKMHWLKEGDLNTKNFHMSASLRQRAKKIGKLVNDENVAVTTQSELCEVALNYFDHLFRANPSTHDPVLSLITPKITQEDNAQLVRPITLEELKEALFQMHPDKAPGPDGFNPAFYQHFWDLCGNDVFEAATDWLERGLKSYLDKCVSEEQSAFIEGRSILDNALIAIEVILALKRRTRGWKGELALKIDISKAYDKVDWGFMCGMLKRLGFSSKWIHWMMICVSSVNYSVLVNFEKVGPIFPGRGLRQGDPLSPYLFILITEGLYSLIKRSLASGDLHGVQICRGAPMVSHLLFADDCFLFCRSTVAEINHLMGLLKTYEEASGQEINLTKSEVFFSRNLSIAAQEDLSKIMGVRHVLGTGNYLGLPSMIGRKKKEVFAFIKDKIWKRINSWRGRQLSRAGKEIMIKSMLQSIPTYIMSVYLLPDSTIRDIERMMNSFWWGGGANNKGIRWWSIGSGTRIKLMSEPWLRGDDGAWLPSPQSQGKVDIGSQQEDWHSLWTILAPPKTKHLLWRISKGCLPTRMRLQERRVPCPLLCPLCNHQNEDDWHVLFGCDASIQARQAAGIEQFLEPFLVQASSAKHAIHAICSANDKQAAGIFATLAWVLWNNRNCEVWNDSHESGRTLGFKARHMWEDWLTVQQLQHDTEAANTQHDRRNNTQQQQALRWQKPAVGWYKCNVDA</sequence>
<reference evidence="3 4" key="2">
    <citation type="journal article" date="2017" name="Front. Plant Sci.">
        <title>Gene Classification and Mining of Molecular Markers Useful in Red Clover (Trifolium pratense) Breeding.</title>
        <authorList>
            <person name="Istvanek J."/>
            <person name="Dluhosova J."/>
            <person name="Dluhos P."/>
            <person name="Patkova L."/>
            <person name="Nedelnik J."/>
            <person name="Repkova J."/>
        </authorList>
    </citation>
    <scope>NUCLEOTIDE SEQUENCE [LARGE SCALE GENOMIC DNA]</scope>
    <source>
        <strain evidence="4">cv. Tatra</strain>
        <tissue evidence="3">Young leaves</tissue>
    </source>
</reference>
<dbReference type="STRING" id="57577.A0A2K3PRL4"/>
<dbReference type="SUPFAM" id="SSF56672">
    <property type="entry name" value="DNA/RNA polymerases"/>
    <property type="match status" value="1"/>
</dbReference>
<dbReference type="Pfam" id="PF00078">
    <property type="entry name" value="RVT_1"/>
    <property type="match status" value="1"/>
</dbReference>
<dbReference type="InterPro" id="IPR026960">
    <property type="entry name" value="RVT-Znf"/>
</dbReference>
<dbReference type="InterPro" id="IPR000477">
    <property type="entry name" value="RT_dom"/>
</dbReference>
<dbReference type="AlphaFoldDB" id="A0A2K3PRL4"/>
<feature type="domain" description="Reverse transcriptase zinc-binding" evidence="2">
    <location>
        <begin position="541"/>
        <end position="606"/>
    </location>
</feature>
<dbReference type="CDD" id="cd01650">
    <property type="entry name" value="RT_nLTR_like"/>
    <property type="match status" value="1"/>
</dbReference>
<name>A0A2K3PRL4_TRIPR</name>
<dbReference type="InterPro" id="IPR043502">
    <property type="entry name" value="DNA/RNA_pol_sf"/>
</dbReference>
<reference evidence="3 4" key="1">
    <citation type="journal article" date="2014" name="Am. J. Bot.">
        <title>Genome assembly and annotation for red clover (Trifolium pratense; Fabaceae).</title>
        <authorList>
            <person name="Istvanek J."/>
            <person name="Jaros M."/>
            <person name="Krenek A."/>
            <person name="Repkova J."/>
        </authorList>
    </citation>
    <scope>NUCLEOTIDE SEQUENCE [LARGE SCALE GENOMIC DNA]</scope>
    <source>
        <strain evidence="4">cv. Tatra</strain>
        <tissue evidence="3">Young leaves</tissue>
    </source>
</reference>
<evidence type="ECO:0000259" key="2">
    <source>
        <dbReference type="Pfam" id="PF13966"/>
    </source>
</evidence>
<evidence type="ECO:0000313" key="3">
    <source>
        <dbReference type="EMBL" id="PNY17923.1"/>
    </source>
</evidence>
<organism evidence="3 4">
    <name type="scientific">Trifolium pratense</name>
    <name type="common">Red clover</name>
    <dbReference type="NCBI Taxonomy" id="57577"/>
    <lineage>
        <taxon>Eukaryota</taxon>
        <taxon>Viridiplantae</taxon>
        <taxon>Streptophyta</taxon>
        <taxon>Embryophyta</taxon>
        <taxon>Tracheophyta</taxon>
        <taxon>Spermatophyta</taxon>
        <taxon>Magnoliopsida</taxon>
        <taxon>eudicotyledons</taxon>
        <taxon>Gunneridae</taxon>
        <taxon>Pentapetalae</taxon>
        <taxon>rosids</taxon>
        <taxon>fabids</taxon>
        <taxon>Fabales</taxon>
        <taxon>Fabaceae</taxon>
        <taxon>Papilionoideae</taxon>
        <taxon>50 kb inversion clade</taxon>
        <taxon>NPAAA clade</taxon>
        <taxon>Hologalegina</taxon>
        <taxon>IRL clade</taxon>
        <taxon>Trifolieae</taxon>
        <taxon>Trifolium</taxon>
    </lineage>
</organism>
<dbReference type="Pfam" id="PF13966">
    <property type="entry name" value="zf-RVT"/>
    <property type="match status" value="1"/>
</dbReference>
<feature type="non-terminal residue" evidence="3">
    <location>
        <position position="730"/>
    </location>
</feature>
<gene>
    <name evidence="3" type="ORF">L195_g014679</name>
</gene>
<dbReference type="EMBL" id="ASHM01009788">
    <property type="protein sequence ID" value="PNY17923.1"/>
    <property type="molecule type" value="Genomic_DNA"/>
</dbReference>
<proteinExistence type="predicted"/>
<dbReference type="PANTHER" id="PTHR33116">
    <property type="entry name" value="REVERSE TRANSCRIPTASE ZINC-BINDING DOMAIN-CONTAINING PROTEIN-RELATED-RELATED"/>
    <property type="match status" value="1"/>
</dbReference>
<protein>
    <submittedName>
        <fullName evidence="3">Ribonuclease H</fullName>
    </submittedName>
</protein>
<comment type="caution">
    <text evidence="3">The sequence shown here is derived from an EMBL/GenBank/DDBJ whole genome shotgun (WGS) entry which is preliminary data.</text>
</comment>
<dbReference type="PANTHER" id="PTHR33116:SF86">
    <property type="entry name" value="REVERSE TRANSCRIPTASE DOMAIN-CONTAINING PROTEIN"/>
    <property type="match status" value="1"/>
</dbReference>
<evidence type="ECO:0000259" key="1">
    <source>
        <dbReference type="Pfam" id="PF00078"/>
    </source>
</evidence>
<evidence type="ECO:0000313" key="4">
    <source>
        <dbReference type="Proteomes" id="UP000236291"/>
    </source>
</evidence>
<dbReference type="Proteomes" id="UP000236291">
    <property type="component" value="Unassembled WGS sequence"/>
</dbReference>